<evidence type="ECO:0000256" key="4">
    <source>
        <dbReference type="ARBA" id="ARBA00022723"/>
    </source>
</evidence>
<comment type="similarity">
    <text evidence="2 7">Belongs to the cytochrome P450 family.</text>
</comment>
<dbReference type="InterPro" id="IPR002401">
    <property type="entry name" value="Cyt_P450_E_grp-I"/>
</dbReference>
<comment type="caution">
    <text evidence="9">The sequence shown here is derived from an EMBL/GenBank/DDBJ whole genome shotgun (WGS) entry which is preliminary data.</text>
</comment>
<comment type="cofactor">
    <cofactor evidence="1 6">
        <name>heme</name>
        <dbReference type="ChEBI" id="CHEBI:30413"/>
    </cofactor>
</comment>
<dbReference type="OrthoDB" id="1470350at2759"/>
<reference evidence="9" key="1">
    <citation type="journal article" date="2020" name="Phytopathology">
        <title>Genome sequence of the chestnut blight fungus Cryphonectria parasitica EP155: A fundamental resource for an archetypical invasive plant pathogen.</title>
        <authorList>
            <person name="Crouch J.A."/>
            <person name="Dawe A."/>
            <person name="Aerts A."/>
            <person name="Barry K."/>
            <person name="Churchill A.C.L."/>
            <person name="Grimwood J."/>
            <person name="Hillman B."/>
            <person name="Milgroom M.G."/>
            <person name="Pangilinan J."/>
            <person name="Smith M."/>
            <person name="Salamov A."/>
            <person name="Schmutz J."/>
            <person name="Yadav J."/>
            <person name="Grigoriev I.V."/>
            <person name="Nuss D."/>
        </authorList>
    </citation>
    <scope>NUCLEOTIDE SEQUENCE</scope>
    <source>
        <strain evidence="9">EP155</strain>
    </source>
</reference>
<protein>
    <recommendedName>
        <fullName evidence="11">Cytochrome P450</fullName>
    </recommendedName>
</protein>
<feature type="binding site" description="axial binding residue" evidence="6">
    <location>
        <position position="433"/>
    </location>
    <ligand>
        <name>heme</name>
        <dbReference type="ChEBI" id="CHEBI:30413"/>
    </ligand>
    <ligandPart>
        <name>Fe</name>
        <dbReference type="ChEBI" id="CHEBI:18248"/>
    </ligandPart>
</feature>
<evidence type="ECO:0000256" key="7">
    <source>
        <dbReference type="RuleBase" id="RU000461"/>
    </source>
</evidence>
<keyword evidence="4 6" id="KW-0479">Metal-binding</keyword>
<evidence type="ECO:0000256" key="5">
    <source>
        <dbReference type="ARBA" id="ARBA00023004"/>
    </source>
</evidence>
<evidence type="ECO:0000313" key="9">
    <source>
        <dbReference type="EMBL" id="KAF3764123.1"/>
    </source>
</evidence>
<feature type="transmembrane region" description="Helical" evidence="8">
    <location>
        <begin position="12"/>
        <end position="31"/>
    </location>
</feature>
<dbReference type="InterPro" id="IPR001128">
    <property type="entry name" value="Cyt_P450"/>
</dbReference>
<keyword evidence="8" id="KW-1133">Transmembrane helix</keyword>
<dbReference type="Gene3D" id="1.10.630.10">
    <property type="entry name" value="Cytochrome P450"/>
    <property type="match status" value="1"/>
</dbReference>
<proteinExistence type="inferred from homology"/>
<dbReference type="Pfam" id="PF00067">
    <property type="entry name" value="p450"/>
    <property type="match status" value="1"/>
</dbReference>
<keyword evidence="3 6" id="KW-0349">Heme</keyword>
<evidence type="ECO:0008006" key="11">
    <source>
        <dbReference type="Google" id="ProtNLM"/>
    </source>
</evidence>
<organism evidence="9 10">
    <name type="scientific">Cryphonectria parasitica (strain ATCC 38755 / EP155)</name>
    <dbReference type="NCBI Taxonomy" id="660469"/>
    <lineage>
        <taxon>Eukaryota</taxon>
        <taxon>Fungi</taxon>
        <taxon>Dikarya</taxon>
        <taxon>Ascomycota</taxon>
        <taxon>Pezizomycotina</taxon>
        <taxon>Sordariomycetes</taxon>
        <taxon>Sordariomycetidae</taxon>
        <taxon>Diaporthales</taxon>
        <taxon>Cryphonectriaceae</taxon>
        <taxon>Cryphonectria-Endothia species complex</taxon>
        <taxon>Cryphonectria</taxon>
    </lineage>
</organism>
<dbReference type="PRINTS" id="PR00385">
    <property type="entry name" value="P450"/>
</dbReference>
<dbReference type="PRINTS" id="PR00463">
    <property type="entry name" value="EP450I"/>
</dbReference>
<dbReference type="AlphaFoldDB" id="A0A9P4Y073"/>
<dbReference type="SUPFAM" id="SSF48264">
    <property type="entry name" value="Cytochrome P450"/>
    <property type="match status" value="1"/>
</dbReference>
<dbReference type="PANTHER" id="PTHR24305:SF210">
    <property type="entry name" value="CYTOCHROME P450 MONOOXYGENASE ASQL-RELATED"/>
    <property type="match status" value="1"/>
</dbReference>
<evidence type="ECO:0000256" key="6">
    <source>
        <dbReference type="PIRSR" id="PIRSR602401-1"/>
    </source>
</evidence>
<keyword evidence="7" id="KW-0503">Monooxygenase</keyword>
<keyword evidence="7" id="KW-0560">Oxidoreductase</keyword>
<dbReference type="InterPro" id="IPR017972">
    <property type="entry name" value="Cyt_P450_CS"/>
</dbReference>
<dbReference type="GO" id="GO:0020037">
    <property type="term" value="F:heme binding"/>
    <property type="evidence" value="ECO:0007669"/>
    <property type="project" value="InterPro"/>
</dbReference>
<dbReference type="CDD" id="cd11058">
    <property type="entry name" value="CYP60B-like"/>
    <property type="match status" value="1"/>
</dbReference>
<dbReference type="PROSITE" id="PS00086">
    <property type="entry name" value="CYTOCHROME_P450"/>
    <property type="match status" value="1"/>
</dbReference>
<accession>A0A9P4Y073</accession>
<dbReference type="RefSeq" id="XP_040775084.1">
    <property type="nucleotide sequence ID" value="XM_040918947.1"/>
</dbReference>
<dbReference type="InterPro" id="IPR050121">
    <property type="entry name" value="Cytochrome_P450_monoxygenase"/>
</dbReference>
<dbReference type="GO" id="GO:0005506">
    <property type="term" value="F:iron ion binding"/>
    <property type="evidence" value="ECO:0007669"/>
    <property type="project" value="InterPro"/>
</dbReference>
<evidence type="ECO:0000256" key="8">
    <source>
        <dbReference type="SAM" id="Phobius"/>
    </source>
</evidence>
<sequence length="489" mass="56313">MDQDKVHGKGFVPLPLVFLVIFGSYITWYIVHIVIFDPLSRFPGPVWSKFTRIPYWVASLTGQEIYFMHRLHDKYGSVVRMSPTELSYIDAQAWKDIYGYQKGRAENLKAPGFHMMVVGTAEHTRVRRIFSPGFSIRALKQQEPLLRKYNDLLMSKLHAHEFQVMNISKMFNLATFDIMAELSFGEPLGLLEQSKYTAWVQNIMDSIKTLPILQMIKFYPLLNTFFEYIEPRFIKEARIANFRYSADRVDKRLERGSSQPDLWNLVEFAADDEKLSLEEMHANALDFMVAGSETTATLLSALVYLLLTNPDKLNILMREVRGQSADTESLTIEVLAGFGYLNACIQEALRIYPPVPLGIPRAISSNPDRGQIVCGCWVPSGTRVSVHPYAAYHSSANFKNPELFAPERWLGDDTYKDDKRDVLQPFSFGPRNCIGQNLAWHQMRLIAATLLSKFDLELCEESREWIYSKVYTMWEKTPLKVRMRAVEKN</sequence>
<dbReference type="EMBL" id="MU032348">
    <property type="protein sequence ID" value="KAF3764123.1"/>
    <property type="molecule type" value="Genomic_DNA"/>
</dbReference>
<keyword evidence="10" id="KW-1185">Reference proteome</keyword>
<evidence type="ECO:0000313" key="10">
    <source>
        <dbReference type="Proteomes" id="UP000803844"/>
    </source>
</evidence>
<name>A0A9P4Y073_CRYP1</name>
<gene>
    <name evidence="9" type="ORF">M406DRAFT_291163</name>
</gene>
<keyword evidence="8" id="KW-0472">Membrane</keyword>
<dbReference type="GO" id="GO:0016705">
    <property type="term" value="F:oxidoreductase activity, acting on paired donors, with incorporation or reduction of molecular oxygen"/>
    <property type="evidence" value="ECO:0007669"/>
    <property type="project" value="InterPro"/>
</dbReference>
<evidence type="ECO:0000256" key="2">
    <source>
        <dbReference type="ARBA" id="ARBA00010617"/>
    </source>
</evidence>
<dbReference type="PANTHER" id="PTHR24305">
    <property type="entry name" value="CYTOCHROME P450"/>
    <property type="match status" value="1"/>
</dbReference>
<dbReference type="InterPro" id="IPR036396">
    <property type="entry name" value="Cyt_P450_sf"/>
</dbReference>
<keyword evidence="8" id="KW-0812">Transmembrane</keyword>
<dbReference type="GO" id="GO:0004497">
    <property type="term" value="F:monooxygenase activity"/>
    <property type="evidence" value="ECO:0007669"/>
    <property type="project" value="UniProtKB-KW"/>
</dbReference>
<keyword evidence="5 6" id="KW-0408">Iron</keyword>
<evidence type="ECO:0000256" key="3">
    <source>
        <dbReference type="ARBA" id="ARBA00022617"/>
    </source>
</evidence>
<dbReference type="GeneID" id="63836076"/>
<dbReference type="Proteomes" id="UP000803844">
    <property type="component" value="Unassembled WGS sequence"/>
</dbReference>
<evidence type="ECO:0000256" key="1">
    <source>
        <dbReference type="ARBA" id="ARBA00001971"/>
    </source>
</evidence>